<reference evidence="4" key="2">
    <citation type="submission" date="2018-11" db="EMBL/GenBank/DDBJ databases">
        <title>Trombidioid mite genomics.</title>
        <authorList>
            <person name="Dong X."/>
        </authorList>
    </citation>
    <scope>NUCLEOTIDE SEQUENCE</scope>
    <source>
        <strain evidence="4">UoL-WK</strain>
    </source>
</reference>
<dbReference type="InterPro" id="IPR036236">
    <property type="entry name" value="Znf_C2H2_sf"/>
</dbReference>
<evidence type="ECO:0000313" key="5">
    <source>
        <dbReference type="EMBL" id="RWS05790.1"/>
    </source>
</evidence>
<dbReference type="PROSITE" id="PS50157">
    <property type="entry name" value="ZINC_FINGER_C2H2_2"/>
    <property type="match status" value="2"/>
</dbReference>
<dbReference type="EMBL" id="NCKU01005080">
    <property type="protein sequence ID" value="RWS05042.1"/>
    <property type="molecule type" value="Genomic_DNA"/>
</dbReference>
<reference evidence="4 6" key="1">
    <citation type="journal article" date="2018" name="Gigascience">
        <title>Genomes of trombidid mites reveal novel predicted allergens and laterally-transferred genes associated with secondary metabolism.</title>
        <authorList>
            <person name="Dong X."/>
            <person name="Chaisiri K."/>
            <person name="Xia D."/>
            <person name="Armstrong S.D."/>
            <person name="Fang Y."/>
            <person name="Donnelly M.J."/>
            <person name="Kadowaki T."/>
            <person name="McGarry J.W."/>
            <person name="Darby A.C."/>
            <person name="Makepeace B.L."/>
        </authorList>
    </citation>
    <scope>NUCLEOTIDE SEQUENCE [LARGE SCALE GENOMIC DNA]</scope>
    <source>
        <strain evidence="4">UoL-WK</strain>
    </source>
</reference>
<evidence type="ECO:0000313" key="3">
    <source>
        <dbReference type="EMBL" id="RWS02858.1"/>
    </source>
</evidence>
<evidence type="ECO:0000259" key="2">
    <source>
        <dbReference type="PROSITE" id="PS50157"/>
    </source>
</evidence>
<dbReference type="Pfam" id="PF00096">
    <property type="entry name" value="zf-C2H2"/>
    <property type="match status" value="2"/>
</dbReference>
<gene>
    <name evidence="5" type="ORF">B4U79_18296</name>
    <name evidence="4" type="ORF">B4U79_18335</name>
    <name evidence="3" type="ORF">B4U79_18463</name>
</gene>
<feature type="domain" description="C2H2-type" evidence="2">
    <location>
        <begin position="43"/>
        <end position="73"/>
    </location>
</feature>
<dbReference type="Proteomes" id="UP000285301">
    <property type="component" value="Unassembled WGS sequence"/>
</dbReference>
<evidence type="ECO:0000313" key="4">
    <source>
        <dbReference type="EMBL" id="RWS05042.1"/>
    </source>
</evidence>
<organism evidence="4 6">
    <name type="scientific">Dinothrombium tinctorium</name>
    <dbReference type="NCBI Taxonomy" id="1965070"/>
    <lineage>
        <taxon>Eukaryota</taxon>
        <taxon>Metazoa</taxon>
        <taxon>Ecdysozoa</taxon>
        <taxon>Arthropoda</taxon>
        <taxon>Chelicerata</taxon>
        <taxon>Arachnida</taxon>
        <taxon>Acari</taxon>
        <taxon>Acariformes</taxon>
        <taxon>Trombidiformes</taxon>
        <taxon>Prostigmata</taxon>
        <taxon>Anystina</taxon>
        <taxon>Parasitengona</taxon>
        <taxon>Trombidioidea</taxon>
        <taxon>Trombidiidae</taxon>
        <taxon>Dinothrombium</taxon>
    </lineage>
</organism>
<accession>A0A3S3PBB3</accession>
<dbReference type="OrthoDB" id="2687452at2759"/>
<feature type="domain" description="C2H2-type" evidence="2">
    <location>
        <begin position="13"/>
        <end position="41"/>
    </location>
</feature>
<dbReference type="Gene3D" id="3.30.160.60">
    <property type="entry name" value="Classic Zinc Finger"/>
    <property type="match status" value="1"/>
</dbReference>
<dbReference type="EMBL" id="NCKU01004547">
    <property type="protein sequence ID" value="RWS05790.1"/>
    <property type="molecule type" value="Genomic_DNA"/>
</dbReference>
<dbReference type="InterPro" id="IPR013087">
    <property type="entry name" value="Znf_C2H2_type"/>
</dbReference>
<dbReference type="SUPFAM" id="SSF57667">
    <property type="entry name" value="beta-beta-alpha zinc fingers"/>
    <property type="match status" value="1"/>
</dbReference>
<evidence type="ECO:0000256" key="1">
    <source>
        <dbReference type="PROSITE-ProRule" id="PRU00042"/>
    </source>
</evidence>
<dbReference type="SMART" id="SM00355">
    <property type="entry name" value="ZnF_C2H2"/>
    <property type="match status" value="2"/>
</dbReference>
<proteinExistence type="predicted"/>
<name>A0A3S3PBB3_9ACAR</name>
<dbReference type="AlphaFoldDB" id="A0A3S3PBB3"/>
<comment type="caution">
    <text evidence="4">The sequence shown here is derived from an EMBL/GenBank/DDBJ whole genome shotgun (WGS) entry which is preliminary data.</text>
</comment>
<evidence type="ECO:0000313" key="6">
    <source>
        <dbReference type="Proteomes" id="UP000285301"/>
    </source>
</evidence>
<keyword evidence="1" id="KW-0863">Zinc-finger</keyword>
<keyword evidence="6" id="KW-1185">Reference proteome</keyword>
<protein>
    <submittedName>
        <fullName evidence="4">Zinc finger and BTB domain-containing protein 22-like protein</fullName>
    </submittedName>
</protein>
<dbReference type="GO" id="GO:0008270">
    <property type="term" value="F:zinc ion binding"/>
    <property type="evidence" value="ECO:0007669"/>
    <property type="project" value="UniProtKB-KW"/>
</dbReference>
<keyword evidence="1" id="KW-0862">Zinc</keyword>
<sequence>MILLNLVSGKGGYQCPYCLKRFDVRYSLLRHIRVIHDPERHLYDCNGCGRRFAWKSAFLRHVNITCVNRGRRQTN</sequence>
<keyword evidence="1" id="KW-0479">Metal-binding</keyword>
<dbReference type="EMBL" id="NCKU01007146">
    <property type="protein sequence ID" value="RWS02858.1"/>
    <property type="molecule type" value="Genomic_DNA"/>
</dbReference>
<dbReference type="PROSITE" id="PS00028">
    <property type="entry name" value="ZINC_FINGER_C2H2_1"/>
    <property type="match status" value="1"/>
</dbReference>